<dbReference type="InterPro" id="IPR030918">
    <property type="entry name" value="PT_fungal_PKS"/>
</dbReference>
<dbReference type="Pfam" id="PF02801">
    <property type="entry name" value="Ketoacyl-synt_C"/>
    <property type="match status" value="1"/>
</dbReference>
<dbReference type="Gene3D" id="3.40.47.10">
    <property type="match status" value="1"/>
</dbReference>
<dbReference type="InterPro" id="IPR042104">
    <property type="entry name" value="PKS_dehydratase_sf"/>
</dbReference>
<dbReference type="PROSITE" id="PS52019">
    <property type="entry name" value="PKS_MFAS_DH"/>
    <property type="match status" value="1"/>
</dbReference>
<dbReference type="InterPro" id="IPR018201">
    <property type="entry name" value="Ketoacyl_synth_AS"/>
</dbReference>
<dbReference type="Gene3D" id="3.10.129.110">
    <property type="entry name" value="Polyketide synthase dehydratase"/>
    <property type="match status" value="1"/>
</dbReference>
<dbReference type="OrthoDB" id="329835at2759"/>
<feature type="domain" description="PKS/mFAS DH" evidence="10">
    <location>
        <begin position="1305"/>
        <end position="1617"/>
    </location>
</feature>
<reference evidence="11 12" key="1">
    <citation type="journal article" date="2019" name="Nat. Ecol. Evol.">
        <title>Megaphylogeny resolves global patterns of mushroom evolution.</title>
        <authorList>
            <person name="Varga T."/>
            <person name="Krizsan K."/>
            <person name="Foldi C."/>
            <person name="Dima B."/>
            <person name="Sanchez-Garcia M."/>
            <person name="Sanchez-Ramirez S."/>
            <person name="Szollosi G.J."/>
            <person name="Szarkandi J.G."/>
            <person name="Papp V."/>
            <person name="Albert L."/>
            <person name="Andreopoulos W."/>
            <person name="Angelini C."/>
            <person name="Antonin V."/>
            <person name="Barry K.W."/>
            <person name="Bougher N.L."/>
            <person name="Buchanan P."/>
            <person name="Buyck B."/>
            <person name="Bense V."/>
            <person name="Catcheside P."/>
            <person name="Chovatia M."/>
            <person name="Cooper J."/>
            <person name="Damon W."/>
            <person name="Desjardin D."/>
            <person name="Finy P."/>
            <person name="Geml J."/>
            <person name="Haridas S."/>
            <person name="Hughes K."/>
            <person name="Justo A."/>
            <person name="Karasinski D."/>
            <person name="Kautmanova I."/>
            <person name="Kiss B."/>
            <person name="Kocsube S."/>
            <person name="Kotiranta H."/>
            <person name="LaButti K.M."/>
            <person name="Lechner B.E."/>
            <person name="Liimatainen K."/>
            <person name="Lipzen A."/>
            <person name="Lukacs Z."/>
            <person name="Mihaltcheva S."/>
            <person name="Morgado L.N."/>
            <person name="Niskanen T."/>
            <person name="Noordeloos M.E."/>
            <person name="Ohm R.A."/>
            <person name="Ortiz-Santana B."/>
            <person name="Ovrebo C."/>
            <person name="Racz N."/>
            <person name="Riley R."/>
            <person name="Savchenko A."/>
            <person name="Shiryaev A."/>
            <person name="Soop K."/>
            <person name="Spirin V."/>
            <person name="Szebenyi C."/>
            <person name="Tomsovsky M."/>
            <person name="Tulloss R.E."/>
            <person name="Uehling J."/>
            <person name="Grigoriev I.V."/>
            <person name="Vagvolgyi C."/>
            <person name="Papp T."/>
            <person name="Martin F.M."/>
            <person name="Miettinen O."/>
            <person name="Hibbett D.S."/>
            <person name="Nagy L.G."/>
        </authorList>
    </citation>
    <scope>NUCLEOTIDE SEQUENCE [LARGE SCALE GENOMIC DNA]</scope>
    <source>
        <strain evidence="11 12">CBS 309.79</strain>
    </source>
</reference>
<keyword evidence="2" id="KW-0596">Phosphopantetheine</keyword>
<gene>
    <name evidence="11" type="ORF">BDV98DRAFT_550531</name>
</gene>
<dbReference type="SUPFAM" id="SSF47336">
    <property type="entry name" value="ACP-like"/>
    <property type="match status" value="2"/>
</dbReference>
<dbReference type="PANTHER" id="PTHR43775">
    <property type="entry name" value="FATTY ACID SYNTHASE"/>
    <property type="match status" value="1"/>
</dbReference>
<dbReference type="Pfam" id="PF00550">
    <property type="entry name" value="PP-binding"/>
    <property type="match status" value="2"/>
</dbReference>
<dbReference type="Gene3D" id="3.40.366.10">
    <property type="entry name" value="Malonyl-Coenzyme A Acyl Carrier Protein, domain 2"/>
    <property type="match status" value="3"/>
</dbReference>
<feature type="region of interest" description="N-terminal hotdog fold" evidence="6">
    <location>
        <begin position="1305"/>
        <end position="1439"/>
    </location>
</feature>
<dbReference type="InterPro" id="IPR001227">
    <property type="entry name" value="Ac_transferase_dom_sf"/>
</dbReference>
<dbReference type="PROSITE" id="PS52004">
    <property type="entry name" value="KS3_2"/>
    <property type="match status" value="1"/>
</dbReference>
<dbReference type="GO" id="GO:0031177">
    <property type="term" value="F:phosphopantetheine binding"/>
    <property type="evidence" value="ECO:0007669"/>
    <property type="project" value="InterPro"/>
</dbReference>
<dbReference type="GO" id="GO:0006633">
    <property type="term" value="P:fatty acid biosynthetic process"/>
    <property type="evidence" value="ECO:0007669"/>
    <property type="project" value="InterPro"/>
</dbReference>
<dbReference type="InterPro" id="IPR020806">
    <property type="entry name" value="PKS_PP-bd"/>
</dbReference>
<dbReference type="PROSITE" id="PS50075">
    <property type="entry name" value="CARRIER"/>
    <property type="match status" value="2"/>
</dbReference>
<keyword evidence="4" id="KW-0808">Transferase</keyword>
<dbReference type="GO" id="GO:0004315">
    <property type="term" value="F:3-oxoacyl-[acyl-carrier-protein] synthase activity"/>
    <property type="evidence" value="ECO:0007669"/>
    <property type="project" value="InterPro"/>
</dbReference>
<dbReference type="SUPFAM" id="SSF52151">
    <property type="entry name" value="FabD/lysophospholipase-like"/>
    <property type="match status" value="1"/>
</dbReference>
<keyword evidence="3" id="KW-0597">Phosphoprotein</keyword>
<dbReference type="InterPro" id="IPR006162">
    <property type="entry name" value="Ppantetheine_attach_site"/>
</dbReference>
<evidence type="ECO:0000259" key="10">
    <source>
        <dbReference type="PROSITE" id="PS52019"/>
    </source>
</evidence>
<dbReference type="InterPro" id="IPR016039">
    <property type="entry name" value="Thiolase-like"/>
</dbReference>
<dbReference type="Pfam" id="PF00109">
    <property type="entry name" value="ketoacyl-synt"/>
    <property type="match status" value="1"/>
</dbReference>
<evidence type="ECO:0000256" key="5">
    <source>
        <dbReference type="ARBA" id="ARBA00023026"/>
    </source>
</evidence>
<dbReference type="InterPro" id="IPR014031">
    <property type="entry name" value="Ketoacyl_synth_C"/>
</dbReference>
<feature type="active site" description="Proton acceptor; for dehydratase activity" evidence="6">
    <location>
        <position position="1341"/>
    </location>
</feature>
<evidence type="ECO:0000256" key="3">
    <source>
        <dbReference type="ARBA" id="ARBA00022553"/>
    </source>
</evidence>
<evidence type="ECO:0000313" key="12">
    <source>
        <dbReference type="Proteomes" id="UP000305067"/>
    </source>
</evidence>
<feature type="active site" description="Proton donor; for dehydratase activity" evidence="6">
    <location>
        <position position="1528"/>
    </location>
</feature>
<feature type="compositionally biased region" description="Low complexity" evidence="7">
    <location>
        <begin position="1627"/>
        <end position="1638"/>
    </location>
</feature>
<evidence type="ECO:0000256" key="2">
    <source>
        <dbReference type="ARBA" id="ARBA00022450"/>
    </source>
</evidence>
<name>A0A5C3QIV7_9AGAR</name>
<dbReference type="CDD" id="cd00833">
    <property type="entry name" value="PKS"/>
    <property type="match status" value="1"/>
</dbReference>
<dbReference type="GO" id="GO:0044550">
    <property type="term" value="P:secondary metabolite biosynthetic process"/>
    <property type="evidence" value="ECO:0007669"/>
    <property type="project" value="TreeGrafter"/>
</dbReference>
<dbReference type="Gene3D" id="1.10.1200.10">
    <property type="entry name" value="ACP-like"/>
    <property type="match status" value="2"/>
</dbReference>
<accession>A0A5C3QIV7</accession>
<feature type="domain" description="Carrier" evidence="8">
    <location>
        <begin position="1672"/>
        <end position="1747"/>
    </location>
</feature>
<evidence type="ECO:0000256" key="6">
    <source>
        <dbReference type="PROSITE-ProRule" id="PRU01363"/>
    </source>
</evidence>
<dbReference type="SUPFAM" id="SSF55048">
    <property type="entry name" value="Probable ACP-binding domain of malonyl-CoA ACP transacylase"/>
    <property type="match status" value="1"/>
</dbReference>
<comment type="pathway">
    <text evidence="1">Secondary metabolite biosynthesis.</text>
</comment>
<keyword evidence="5" id="KW-0843">Virulence</keyword>
<keyword evidence="12" id="KW-1185">Reference proteome</keyword>
<dbReference type="Proteomes" id="UP000305067">
    <property type="component" value="Unassembled WGS sequence"/>
</dbReference>
<dbReference type="PROSITE" id="PS00606">
    <property type="entry name" value="KS3_1"/>
    <property type="match status" value="1"/>
</dbReference>
<dbReference type="PANTHER" id="PTHR43775:SF21">
    <property type="entry name" value="NON-REDUCING POLYKETIDE SYNTHASE AUSA-RELATED"/>
    <property type="match status" value="1"/>
</dbReference>
<evidence type="ECO:0000313" key="11">
    <source>
        <dbReference type="EMBL" id="TFL00159.1"/>
    </source>
</evidence>
<dbReference type="InterPro" id="IPR014043">
    <property type="entry name" value="Acyl_transferase_dom"/>
</dbReference>
<dbReference type="STRING" id="1884261.A0A5C3QIV7"/>
<dbReference type="EMBL" id="ML178830">
    <property type="protein sequence ID" value="TFL00159.1"/>
    <property type="molecule type" value="Genomic_DNA"/>
</dbReference>
<dbReference type="InterPro" id="IPR032088">
    <property type="entry name" value="SAT"/>
</dbReference>
<evidence type="ECO:0000259" key="8">
    <source>
        <dbReference type="PROSITE" id="PS50075"/>
    </source>
</evidence>
<dbReference type="InterPro" id="IPR009081">
    <property type="entry name" value="PP-bd_ACP"/>
</dbReference>
<dbReference type="InterPro" id="IPR029058">
    <property type="entry name" value="AB_hydrolase_fold"/>
</dbReference>
<dbReference type="NCBIfam" id="TIGR04532">
    <property type="entry name" value="PT_fungal_PKS"/>
    <property type="match status" value="1"/>
</dbReference>
<dbReference type="SMART" id="SM00825">
    <property type="entry name" value="PKS_KS"/>
    <property type="match status" value="1"/>
</dbReference>
<dbReference type="SMART" id="SM00823">
    <property type="entry name" value="PKS_PP"/>
    <property type="match status" value="2"/>
</dbReference>
<dbReference type="InterPro" id="IPR016035">
    <property type="entry name" value="Acyl_Trfase/lysoPLipase"/>
</dbReference>
<dbReference type="Pfam" id="PF00975">
    <property type="entry name" value="Thioesterase"/>
    <property type="match status" value="1"/>
</dbReference>
<dbReference type="InterPro" id="IPR050091">
    <property type="entry name" value="PKS_NRPS_Biosynth_Enz"/>
</dbReference>
<proteinExistence type="predicted"/>
<dbReference type="SUPFAM" id="SSF53901">
    <property type="entry name" value="Thiolase-like"/>
    <property type="match status" value="1"/>
</dbReference>
<dbReference type="InterPro" id="IPR020841">
    <property type="entry name" value="PKS_Beta-ketoAc_synthase_dom"/>
</dbReference>
<dbReference type="Pfam" id="PF22621">
    <property type="entry name" value="CurL-like_PKS_C"/>
    <property type="match status" value="1"/>
</dbReference>
<dbReference type="Pfam" id="PF00698">
    <property type="entry name" value="Acyl_transf_1"/>
    <property type="match status" value="1"/>
</dbReference>
<dbReference type="InterPro" id="IPR016036">
    <property type="entry name" value="Malonyl_transacylase_ACP-bd"/>
</dbReference>
<dbReference type="InterPro" id="IPR049900">
    <property type="entry name" value="PKS_mFAS_DH"/>
</dbReference>
<evidence type="ECO:0000256" key="1">
    <source>
        <dbReference type="ARBA" id="ARBA00005179"/>
    </source>
</evidence>
<feature type="domain" description="Carrier" evidence="8">
    <location>
        <begin position="1778"/>
        <end position="1852"/>
    </location>
</feature>
<dbReference type="InterPro" id="IPR036736">
    <property type="entry name" value="ACP-like_sf"/>
</dbReference>
<feature type="region of interest" description="C-terminal hotdog fold" evidence="6">
    <location>
        <begin position="1463"/>
        <end position="1617"/>
    </location>
</feature>
<sequence>MYHQLDPAIPSVPLFAGHGTTAVYETERRQQAIRDASSPSASLLFSLCHETFLAELGSLSPAELAELDIDLDDFTSPQTLLSMPTERYLHNSVISGSTLFLIQTIRYLAFVEACATPKQSPLPYRDLLSQNVQHSIGILGFSSGILPACVVGSSTTTVTFISRAIEVYKLALWLGIRTHRYRKQVLQTMESDAEPSLPWGLVVIGMEREDLEGRVNDAKEVCECSQWSSLCLTAISSDDCVTVSGHPSHLRAFKQTLPTNTITSSTTLDTLYHSPIHADGARNQVLEDVARRNIQFPQFADISAPIRSTWTGELLTSSTEGSLVEHIVDMLLLQPVNWSTLMRHVLSASAQAPSVRLLNFGPGLGLGKSTQRLFAESSASLLDLTKGITRATPTQDPIAIIGMAVNMPGARDVTKLWQLLEDGINTISEIPEHRFQVSDYNQAIYNKTRSMKAHTGNFIDGVDEFDNKFFKISPREAKNMDPQQRVLLHTSYEALEDAGYVPDATPCFDPATFGTYVGVATHDYIQNLRNDVDVYYSTGTLKAFLSGRIAYAMQMSGPSVVVDTACSSSAVAVYQGCRALMNRDCNAALVGGVNTISSPDMFLGLDRGHFLSPTGQCKAFDASADGYSRSEGCGMFVLKRLSDALAENDHILGVIRGVEVNQSGKSHSITHPHAPTQAALFERTLRNAGIPADRVNVVEAHGTGTQAGDPNELKSIRSVFASKRSSTNPLHITSIKANVGHLEAASGAAGLVKLLLMLQHKQIPRQISLKTLNPSIAPLHQDNTIIDTEHVPWEPSHEGQTRLALLNNFGAAGSNTSLLIEEFVPQHRLEIDLACVFGMSAKTETALRELRERYLTWLQHPDNAHVPLADIAYTSTARRQLYPCRIAVSAKNRTELVQKLRDAPMAVASDGPARVVFVFSGQGGQYLGMGQTLYQTCDLFKKHVDECHSILVRAGFPGVLSIIDPGPDGSELEGLEEFEVYQAAIFTLEYALAQLWMSWGVQPMAVVGHSLGEYAAMVIAGVLAVKDALLIVATRVRLMVTKCSVKETGMIAINLGPEAVTAALASSDAFAGLSTACFNSPSDCVVSGSLPQLKELKAYLDAEIHCKSVILNVPFGYHSSAMEPLLEGLTTFCKTRATKAPTLPIVSNVLGSVVLPGDRTVFTSEYFAQHCAQPVRFNEGINSLVTMPEYAKVDAWIEVGPHTATLPMLKSNATISQGSLLLGSLKKQQDPWTTITSTLSQLFLSVTGLNWRQVFAHQSAACVRLPSYPFAQTKFWVQYEETAQVATLSKEDLPAPDAPVEILIPEFTMLRRWIQHPDNLNDFTAIFETPISELASSIVGHSVGDMPLCPASVYIEQVLAGIQMGTRHLKQSTAGRQPMLKKIEFAKPLVYNAEVSRTVVTTVVMGDGCGSFSVGSRVEPLAEVSIHVTGEYKFSSTSSLDTKFSRALPLVHRQMQAVVEARLDHPPEVFSTRTIYEVVFPRVVDYAKEYRTAQSLTVGHAGMEGCATVKLPAGYDRGDYVVHPVFMDTLLHVAGFVANLQGGVNDAYICIEVGSVKVIPDLVDNDATYSVYCNNTWLPDEGVMLAEAYAVKLGESKKIVGHLKGMQFRRVRLNGLKRSLTHAAGQSTPTTTRTRSTSGLVKPRSPPSLAVGPLVRMAAPPSPISRDPGPTEPILAEVLKVVASTCDLEVTSVHPSTDMASLGVDSLMFIEILAKLQDSFTGFTLDTHALTSCRSVNDIVRAICSMERSPDSLNTSPRTLVHDELTLAGSDELEHLCLDGEPDVKEVLANVLGISINDIEDEAELESLGLDSLTSIEALHTLKDSFGLELSSSFFTNHSTVNAVKSSITDQLRARDIGSKVVSIASSPPSKKVESSIDRLRSFLRLDTVPVLMQSASSSGNTLPLFLIHDGSGLVNYYERLGNLDRTIWAIHNPHFLTAKPWDSLVQMATAYTSYIMSKSSGPILLGGWSFGGVASYEVARQLRAKGITVKGILLIDAPSPTNHVPLSDGLLDSILFRAPANDLSPLIMAQFRMSPRLIAGYHPKAMADTQPIPAVMLYSTEGYNPSGVSNVPKWISERGTKQSRRDAVEGWERLFGTPVKMLDIPGSHFDAFHPSNIAEVSDSIAQACGYLEKPDL</sequence>
<dbReference type="InterPro" id="IPR014030">
    <property type="entry name" value="Ketoacyl_synth_N"/>
</dbReference>
<feature type="domain" description="Ketosynthase family 3 (KS3)" evidence="9">
    <location>
        <begin position="395"/>
        <end position="822"/>
    </location>
</feature>
<dbReference type="InterPro" id="IPR001031">
    <property type="entry name" value="Thioesterase"/>
</dbReference>
<evidence type="ECO:0000256" key="7">
    <source>
        <dbReference type="SAM" id="MobiDB-lite"/>
    </source>
</evidence>
<dbReference type="Gene3D" id="3.40.50.1820">
    <property type="entry name" value="alpha/beta hydrolase"/>
    <property type="match status" value="1"/>
</dbReference>
<evidence type="ECO:0000256" key="4">
    <source>
        <dbReference type="ARBA" id="ARBA00022679"/>
    </source>
</evidence>
<dbReference type="SUPFAM" id="SSF53474">
    <property type="entry name" value="alpha/beta-Hydrolases"/>
    <property type="match status" value="1"/>
</dbReference>
<dbReference type="SMART" id="SM00827">
    <property type="entry name" value="PKS_AT"/>
    <property type="match status" value="1"/>
</dbReference>
<dbReference type="PROSITE" id="PS00012">
    <property type="entry name" value="PHOSPHOPANTETHEINE"/>
    <property type="match status" value="2"/>
</dbReference>
<organism evidence="11 12">
    <name type="scientific">Pterulicium gracile</name>
    <dbReference type="NCBI Taxonomy" id="1884261"/>
    <lineage>
        <taxon>Eukaryota</taxon>
        <taxon>Fungi</taxon>
        <taxon>Dikarya</taxon>
        <taxon>Basidiomycota</taxon>
        <taxon>Agaricomycotina</taxon>
        <taxon>Agaricomycetes</taxon>
        <taxon>Agaricomycetidae</taxon>
        <taxon>Agaricales</taxon>
        <taxon>Pleurotineae</taxon>
        <taxon>Pterulaceae</taxon>
        <taxon>Pterulicium</taxon>
    </lineage>
</organism>
<dbReference type="Pfam" id="PF14765">
    <property type="entry name" value="PS-DH"/>
    <property type="match status" value="1"/>
</dbReference>
<dbReference type="Pfam" id="PF16073">
    <property type="entry name" value="SAT"/>
    <property type="match status" value="1"/>
</dbReference>
<dbReference type="Gene3D" id="3.30.70.3290">
    <property type="match status" value="1"/>
</dbReference>
<dbReference type="GO" id="GO:0004312">
    <property type="term" value="F:fatty acid synthase activity"/>
    <property type="evidence" value="ECO:0007669"/>
    <property type="project" value="TreeGrafter"/>
</dbReference>
<protein>
    <submittedName>
        <fullName evidence="11">Polyketide synthase</fullName>
    </submittedName>
</protein>
<evidence type="ECO:0000259" key="9">
    <source>
        <dbReference type="PROSITE" id="PS52004"/>
    </source>
</evidence>
<dbReference type="InterPro" id="IPR049551">
    <property type="entry name" value="PKS_DH_C"/>
</dbReference>
<feature type="region of interest" description="Disordered" evidence="7">
    <location>
        <begin position="1621"/>
        <end position="1645"/>
    </location>
</feature>